<protein>
    <recommendedName>
        <fullName evidence="3">AMP-dependent synthetase/ligase domain-containing protein</fullName>
    </recommendedName>
</protein>
<dbReference type="InterPro" id="IPR042099">
    <property type="entry name" value="ANL_N_sf"/>
</dbReference>
<proteinExistence type="inferred from homology"/>
<dbReference type="PROSITE" id="PS00455">
    <property type="entry name" value="AMP_BINDING"/>
    <property type="match status" value="1"/>
</dbReference>
<dbReference type="PANTHER" id="PTHR43201:SF5">
    <property type="entry name" value="MEDIUM-CHAIN ACYL-COA LIGASE ACSF2, MITOCHONDRIAL"/>
    <property type="match status" value="1"/>
</dbReference>
<dbReference type="GO" id="GO:0031956">
    <property type="term" value="F:medium-chain fatty acid-CoA ligase activity"/>
    <property type="evidence" value="ECO:0007669"/>
    <property type="project" value="TreeGrafter"/>
</dbReference>
<evidence type="ECO:0000313" key="5">
    <source>
        <dbReference type="Proteomes" id="UP000054248"/>
    </source>
</evidence>
<dbReference type="GO" id="GO:0006631">
    <property type="term" value="P:fatty acid metabolic process"/>
    <property type="evidence" value="ECO:0007669"/>
    <property type="project" value="TreeGrafter"/>
</dbReference>
<accession>A0A0C3QGV4</accession>
<dbReference type="AlphaFoldDB" id="A0A0C3QGV4"/>
<reference evidence="4 5" key="1">
    <citation type="submission" date="2014-04" db="EMBL/GenBank/DDBJ databases">
        <authorList>
            <consortium name="DOE Joint Genome Institute"/>
            <person name="Kuo A."/>
            <person name="Girlanda M."/>
            <person name="Perotto S."/>
            <person name="Kohler A."/>
            <person name="Nagy L.G."/>
            <person name="Floudas D."/>
            <person name="Copeland A."/>
            <person name="Barry K.W."/>
            <person name="Cichocki N."/>
            <person name="Veneault-Fourrey C."/>
            <person name="LaButti K."/>
            <person name="Lindquist E.A."/>
            <person name="Lipzen A."/>
            <person name="Lundell T."/>
            <person name="Morin E."/>
            <person name="Murat C."/>
            <person name="Sun H."/>
            <person name="Tunlid A."/>
            <person name="Henrissat B."/>
            <person name="Grigoriev I.V."/>
            <person name="Hibbett D.S."/>
            <person name="Martin F."/>
            <person name="Nordberg H.P."/>
            <person name="Cantor M.N."/>
            <person name="Hua S.X."/>
        </authorList>
    </citation>
    <scope>NUCLEOTIDE SEQUENCE [LARGE SCALE GENOMIC DNA]</scope>
    <source>
        <strain evidence="4 5">MUT 4182</strain>
    </source>
</reference>
<dbReference type="InterPro" id="IPR000873">
    <property type="entry name" value="AMP-dep_synth/lig_dom"/>
</dbReference>
<dbReference type="OrthoDB" id="10253115at2759"/>
<evidence type="ECO:0000259" key="3">
    <source>
        <dbReference type="Pfam" id="PF00501"/>
    </source>
</evidence>
<reference evidence="5" key="2">
    <citation type="submission" date="2015-01" db="EMBL/GenBank/DDBJ databases">
        <title>Evolutionary Origins and Diversification of the Mycorrhizal Mutualists.</title>
        <authorList>
            <consortium name="DOE Joint Genome Institute"/>
            <consortium name="Mycorrhizal Genomics Consortium"/>
            <person name="Kohler A."/>
            <person name="Kuo A."/>
            <person name="Nagy L.G."/>
            <person name="Floudas D."/>
            <person name="Copeland A."/>
            <person name="Barry K.W."/>
            <person name="Cichocki N."/>
            <person name="Veneault-Fourrey C."/>
            <person name="LaButti K."/>
            <person name="Lindquist E.A."/>
            <person name="Lipzen A."/>
            <person name="Lundell T."/>
            <person name="Morin E."/>
            <person name="Murat C."/>
            <person name="Riley R."/>
            <person name="Ohm R."/>
            <person name="Sun H."/>
            <person name="Tunlid A."/>
            <person name="Henrissat B."/>
            <person name="Grigoriev I.V."/>
            <person name="Hibbett D.S."/>
            <person name="Martin F."/>
        </authorList>
    </citation>
    <scope>NUCLEOTIDE SEQUENCE [LARGE SCALE GENOMIC DNA]</scope>
    <source>
        <strain evidence="5">MUT 4182</strain>
    </source>
</reference>
<keyword evidence="2" id="KW-0436">Ligase</keyword>
<dbReference type="Gene3D" id="3.40.50.12780">
    <property type="entry name" value="N-terminal domain of ligase-like"/>
    <property type="match status" value="1"/>
</dbReference>
<dbReference type="SUPFAM" id="SSF56801">
    <property type="entry name" value="Acetyl-CoA synthetase-like"/>
    <property type="match status" value="1"/>
</dbReference>
<evidence type="ECO:0000256" key="2">
    <source>
        <dbReference type="ARBA" id="ARBA00022598"/>
    </source>
</evidence>
<feature type="non-terminal residue" evidence="4">
    <location>
        <position position="270"/>
    </location>
</feature>
<evidence type="ECO:0000313" key="4">
    <source>
        <dbReference type="EMBL" id="KIO30940.1"/>
    </source>
</evidence>
<dbReference type="InterPro" id="IPR020845">
    <property type="entry name" value="AMP-binding_CS"/>
</dbReference>
<name>A0A0C3QGV4_9AGAM</name>
<comment type="similarity">
    <text evidence="1">Belongs to the ATP-dependent AMP-binding enzyme family.</text>
</comment>
<dbReference type="STRING" id="1051891.A0A0C3QGV4"/>
<dbReference type="HOGENOM" id="CLU_000022_59_0_1"/>
<dbReference type="Proteomes" id="UP000054248">
    <property type="component" value="Unassembled WGS sequence"/>
</dbReference>
<evidence type="ECO:0000256" key="1">
    <source>
        <dbReference type="ARBA" id="ARBA00006432"/>
    </source>
</evidence>
<feature type="domain" description="AMP-dependent synthetase/ligase" evidence="3">
    <location>
        <begin position="5"/>
        <end position="268"/>
    </location>
</feature>
<organism evidence="4 5">
    <name type="scientific">Tulasnella calospora MUT 4182</name>
    <dbReference type="NCBI Taxonomy" id="1051891"/>
    <lineage>
        <taxon>Eukaryota</taxon>
        <taxon>Fungi</taxon>
        <taxon>Dikarya</taxon>
        <taxon>Basidiomycota</taxon>
        <taxon>Agaricomycotina</taxon>
        <taxon>Agaricomycetes</taxon>
        <taxon>Cantharellales</taxon>
        <taxon>Tulasnellaceae</taxon>
        <taxon>Tulasnella</taxon>
    </lineage>
</organism>
<dbReference type="EMBL" id="KN822967">
    <property type="protein sequence ID" value="KIO30940.1"/>
    <property type="molecule type" value="Genomic_DNA"/>
</dbReference>
<keyword evidence="5" id="KW-1185">Reference proteome</keyword>
<dbReference type="PANTHER" id="PTHR43201">
    <property type="entry name" value="ACYL-COA SYNTHETASE"/>
    <property type="match status" value="1"/>
</dbReference>
<sequence length="270" mass="29351">MSIVNSVEFVVGFIATGAARAVSAPLNPNYSSSEVEFYLNDTKPVLLLLPPLSSPGTTPSERKGAEQALEAAKKIGVRAAEFSVDYRGAVHVQVIHEPLDAKFRGVEANRQDPHPDDVALVLHTSGTTGRPKSVPLTHHNLLTTTGNIVQTYWLTPSDRSYLVMPLFHVHGLLAGLLAPLRSGGSVVIIDKFSAGRFWKDFASTKATWYTAVPTIHSILLSAPVPNPLPRIRFIRSCSSSLSPTVFKRLEETFKAPVLEAYAMTEAAHQM</sequence>
<dbReference type="Pfam" id="PF00501">
    <property type="entry name" value="AMP-binding"/>
    <property type="match status" value="1"/>
</dbReference>
<gene>
    <name evidence="4" type="ORF">M407DRAFT_48469</name>
</gene>